<evidence type="ECO:0000256" key="1">
    <source>
        <dbReference type="ARBA" id="ARBA00008779"/>
    </source>
</evidence>
<evidence type="ECO:0000313" key="7">
    <source>
        <dbReference type="EMBL" id="WDE98956.1"/>
    </source>
</evidence>
<accession>A0ABY7VYG2</accession>
<dbReference type="Gene3D" id="3.40.720.10">
    <property type="entry name" value="Alkaline Phosphatase, subunit A"/>
    <property type="match status" value="1"/>
</dbReference>
<dbReference type="CDD" id="cd16143">
    <property type="entry name" value="ARS_like"/>
    <property type="match status" value="1"/>
</dbReference>
<evidence type="ECO:0000256" key="4">
    <source>
        <dbReference type="ARBA" id="ARBA00022837"/>
    </source>
</evidence>
<dbReference type="PANTHER" id="PTHR42693">
    <property type="entry name" value="ARYLSULFATASE FAMILY MEMBER"/>
    <property type="match status" value="1"/>
</dbReference>
<comment type="similarity">
    <text evidence="1">Belongs to the sulfatase family.</text>
</comment>
<dbReference type="InterPro" id="IPR017850">
    <property type="entry name" value="Alkaline_phosphatase_core_sf"/>
</dbReference>
<dbReference type="RefSeq" id="WP_274153821.1">
    <property type="nucleotide sequence ID" value="NZ_CP117812.1"/>
</dbReference>
<keyword evidence="4" id="KW-0106">Calcium</keyword>
<feature type="compositionally biased region" description="Basic and acidic residues" evidence="5">
    <location>
        <begin position="514"/>
        <end position="524"/>
    </location>
</feature>
<dbReference type="PROSITE" id="PS00523">
    <property type="entry name" value="SULFATASE_1"/>
    <property type="match status" value="1"/>
</dbReference>
<gene>
    <name evidence="7" type="ORF">PQO03_14040</name>
</gene>
<dbReference type="Proteomes" id="UP001214250">
    <property type="component" value="Chromosome 2"/>
</dbReference>
<feature type="domain" description="Sulfatase N-terminal" evidence="6">
    <location>
        <begin position="72"/>
        <end position="402"/>
    </location>
</feature>
<evidence type="ECO:0000313" key="8">
    <source>
        <dbReference type="Proteomes" id="UP001214250"/>
    </source>
</evidence>
<organism evidence="7 8">
    <name type="scientific">Lentisphaera profundi</name>
    <dbReference type="NCBI Taxonomy" id="1658616"/>
    <lineage>
        <taxon>Bacteria</taxon>
        <taxon>Pseudomonadati</taxon>
        <taxon>Lentisphaerota</taxon>
        <taxon>Lentisphaeria</taxon>
        <taxon>Lentisphaerales</taxon>
        <taxon>Lentisphaeraceae</taxon>
        <taxon>Lentisphaera</taxon>
    </lineage>
</organism>
<dbReference type="PANTHER" id="PTHR42693:SF53">
    <property type="entry name" value="ENDO-4-O-SULFATASE"/>
    <property type="match status" value="1"/>
</dbReference>
<sequence>MINHQNASRKWKRTWLKFKKVNPRAKPRIQKLMYNNFKNDNLETMKNKRLKTALFAALSLMAFNTFAATSRPNIVLILCDDLGYGDVQCLNPEKGKIKTPHIDKIAEQGMTFTDAHSGSSVCTPTRYGLLTGRYSWRTRLQSGVVAGYKPCLITPDRLTVAGLLKKQGYTTAILGKWHLDFQYQDPVSGKILKRLNRKTQPPVGSKIPDGPLSRGFDSYHGFHHAGNMKAVIENDTVILHEDEINMLPRLSEKAVTYIEERAKSPDQPFFLYVPLGSPHTPIVPSKEWQGKSELGPYGDFVMQTDATVGIITDALAKNGFTDNTVVIFTSDNGCSKSADIRDLRKQGHHVSAQYRGSKADIWEGGHRVPFIVRWPGKTEAGSKSEQLITLVDFFATVSDITGEKAPNMAEDSVSFLPALSGKTIQSTRKGVIHHSISGHFAYRQGKWKLCLAKESGGWTAPKESQAGADAPKAQLYDMEKDPGEQNNLYLAHPEVAERLLADLTADIYNGRSTDGPKAKNDHKNIVLWKNQEAKTSTRKNRK</sequence>
<evidence type="ECO:0000256" key="3">
    <source>
        <dbReference type="ARBA" id="ARBA00022801"/>
    </source>
</evidence>
<dbReference type="SUPFAM" id="SSF53649">
    <property type="entry name" value="Alkaline phosphatase-like"/>
    <property type="match status" value="1"/>
</dbReference>
<keyword evidence="3" id="KW-0378">Hydrolase</keyword>
<dbReference type="InterPro" id="IPR000917">
    <property type="entry name" value="Sulfatase_N"/>
</dbReference>
<proteinExistence type="inferred from homology"/>
<reference evidence="7 8" key="1">
    <citation type="submission" date="2023-02" db="EMBL/GenBank/DDBJ databases">
        <title>Genome sequence of Lentisphaera profundi SAORIC-696.</title>
        <authorList>
            <person name="Kim e."/>
            <person name="Cho J.-C."/>
            <person name="Choi A."/>
            <person name="Kang I."/>
        </authorList>
    </citation>
    <scope>NUCLEOTIDE SEQUENCE [LARGE SCALE GENOMIC DNA]</scope>
    <source>
        <strain evidence="7 8">SAORIC-696</strain>
    </source>
</reference>
<keyword evidence="8" id="KW-1185">Reference proteome</keyword>
<name>A0ABY7VYG2_9BACT</name>
<dbReference type="Gene3D" id="3.30.1120.10">
    <property type="match status" value="1"/>
</dbReference>
<keyword evidence="2" id="KW-0479">Metal-binding</keyword>
<evidence type="ECO:0000259" key="6">
    <source>
        <dbReference type="Pfam" id="PF00884"/>
    </source>
</evidence>
<dbReference type="EMBL" id="CP117812">
    <property type="protein sequence ID" value="WDE98956.1"/>
    <property type="molecule type" value="Genomic_DNA"/>
</dbReference>
<protein>
    <submittedName>
        <fullName evidence="7">Arylsulfatase</fullName>
    </submittedName>
</protein>
<evidence type="ECO:0000256" key="2">
    <source>
        <dbReference type="ARBA" id="ARBA00022723"/>
    </source>
</evidence>
<dbReference type="InterPro" id="IPR024607">
    <property type="entry name" value="Sulfatase_CS"/>
</dbReference>
<dbReference type="InterPro" id="IPR050738">
    <property type="entry name" value="Sulfatase"/>
</dbReference>
<dbReference type="Pfam" id="PF00884">
    <property type="entry name" value="Sulfatase"/>
    <property type="match status" value="1"/>
</dbReference>
<feature type="region of interest" description="Disordered" evidence="5">
    <location>
        <begin position="510"/>
        <end position="542"/>
    </location>
</feature>
<evidence type="ECO:0000256" key="5">
    <source>
        <dbReference type="SAM" id="MobiDB-lite"/>
    </source>
</evidence>